<dbReference type="CDD" id="cd08261">
    <property type="entry name" value="Zn_ADH7"/>
    <property type="match status" value="1"/>
</dbReference>
<proteinExistence type="inferred from homology"/>
<dbReference type="InterPro" id="IPR011032">
    <property type="entry name" value="GroES-like_sf"/>
</dbReference>
<name>A0A2T4PVF2_9STAP</name>
<dbReference type="PANTHER" id="PTHR43401">
    <property type="entry name" value="L-THREONINE 3-DEHYDROGENASE"/>
    <property type="match status" value="1"/>
</dbReference>
<dbReference type="STRING" id="1167632.GCA_000286335_01224"/>
<organism evidence="7 8">
    <name type="scientific">Mammaliicoccus vitulinus</name>
    <dbReference type="NCBI Taxonomy" id="71237"/>
    <lineage>
        <taxon>Bacteria</taxon>
        <taxon>Bacillati</taxon>
        <taxon>Bacillota</taxon>
        <taxon>Bacilli</taxon>
        <taxon>Bacillales</taxon>
        <taxon>Staphylococcaceae</taxon>
        <taxon>Mammaliicoccus</taxon>
    </lineage>
</organism>
<dbReference type="Gene3D" id="3.90.180.10">
    <property type="entry name" value="Medium-chain alcohol dehydrogenases, catalytic domain"/>
    <property type="match status" value="1"/>
</dbReference>
<feature type="domain" description="Alcohol dehydrogenase-like N-terminal" evidence="6">
    <location>
        <begin position="25"/>
        <end position="134"/>
    </location>
</feature>
<evidence type="ECO:0000259" key="6">
    <source>
        <dbReference type="Pfam" id="PF08240"/>
    </source>
</evidence>
<feature type="domain" description="Alcohol dehydrogenase-like C-terminal" evidence="5">
    <location>
        <begin position="171"/>
        <end position="296"/>
    </location>
</feature>
<gene>
    <name evidence="7" type="ORF">BU072_03140</name>
</gene>
<comment type="similarity">
    <text evidence="4">Belongs to the zinc-containing alcohol dehydrogenase family.</text>
</comment>
<keyword evidence="3" id="KW-0560">Oxidoreductase</keyword>
<evidence type="ECO:0000313" key="7">
    <source>
        <dbReference type="EMBL" id="PTI30418.1"/>
    </source>
</evidence>
<evidence type="ECO:0000256" key="4">
    <source>
        <dbReference type="RuleBase" id="RU361277"/>
    </source>
</evidence>
<dbReference type="AlphaFoldDB" id="A0A2T4PVF2"/>
<dbReference type="RefSeq" id="WP_107556719.1">
    <property type="nucleotide sequence ID" value="NZ_PZFK01000005.1"/>
</dbReference>
<keyword evidence="1 4" id="KW-0479">Metal-binding</keyword>
<dbReference type="InterPro" id="IPR013154">
    <property type="entry name" value="ADH-like_N"/>
</dbReference>
<dbReference type="SUPFAM" id="SSF51735">
    <property type="entry name" value="NAD(P)-binding Rossmann-fold domains"/>
    <property type="match status" value="1"/>
</dbReference>
<dbReference type="Gene3D" id="3.40.50.720">
    <property type="entry name" value="NAD(P)-binding Rossmann-like Domain"/>
    <property type="match status" value="1"/>
</dbReference>
<dbReference type="Pfam" id="PF00107">
    <property type="entry name" value="ADH_zinc_N"/>
    <property type="match status" value="1"/>
</dbReference>
<dbReference type="InterPro" id="IPR050129">
    <property type="entry name" value="Zn_alcohol_dh"/>
</dbReference>
<dbReference type="InterPro" id="IPR013149">
    <property type="entry name" value="ADH-like_C"/>
</dbReference>
<dbReference type="InterPro" id="IPR002328">
    <property type="entry name" value="ADH_Zn_CS"/>
</dbReference>
<dbReference type="GO" id="GO:0016491">
    <property type="term" value="F:oxidoreductase activity"/>
    <property type="evidence" value="ECO:0007669"/>
    <property type="project" value="UniProtKB-KW"/>
</dbReference>
<reference evidence="7 8" key="1">
    <citation type="journal article" date="2016" name="Front. Microbiol.">
        <title>Comprehensive Phylogenetic Analysis of Bovine Non-aureus Staphylococci Species Based on Whole-Genome Sequencing.</title>
        <authorList>
            <person name="Naushad S."/>
            <person name="Barkema H.W."/>
            <person name="Luby C."/>
            <person name="Condas L.A."/>
            <person name="Nobrega D.B."/>
            <person name="Carson D.A."/>
            <person name="De Buck J."/>
        </authorList>
    </citation>
    <scope>NUCLEOTIDE SEQUENCE [LARGE SCALE GENOMIC DNA]</scope>
    <source>
        <strain evidence="7 8">SNUC 2204</strain>
    </source>
</reference>
<dbReference type="GO" id="GO:0008270">
    <property type="term" value="F:zinc ion binding"/>
    <property type="evidence" value="ECO:0007669"/>
    <property type="project" value="InterPro"/>
</dbReference>
<keyword evidence="2 4" id="KW-0862">Zinc</keyword>
<comment type="cofactor">
    <cofactor evidence="4">
        <name>Zn(2+)</name>
        <dbReference type="ChEBI" id="CHEBI:29105"/>
    </cofactor>
</comment>
<protein>
    <submittedName>
        <fullName evidence="7">Alcohol dehydrogenase</fullName>
    </submittedName>
</protein>
<dbReference type="PANTHER" id="PTHR43401:SF3">
    <property type="entry name" value="L-GALACTONATE-5-DEHYDROGENASE"/>
    <property type="match status" value="1"/>
</dbReference>
<dbReference type="EMBL" id="PZFK01000005">
    <property type="protein sequence ID" value="PTI30418.1"/>
    <property type="molecule type" value="Genomic_DNA"/>
</dbReference>
<dbReference type="Pfam" id="PF08240">
    <property type="entry name" value="ADH_N"/>
    <property type="match status" value="1"/>
</dbReference>
<evidence type="ECO:0000259" key="5">
    <source>
        <dbReference type="Pfam" id="PF00107"/>
    </source>
</evidence>
<dbReference type="SUPFAM" id="SSF50129">
    <property type="entry name" value="GroES-like"/>
    <property type="match status" value="1"/>
</dbReference>
<evidence type="ECO:0000256" key="3">
    <source>
        <dbReference type="ARBA" id="ARBA00023002"/>
    </source>
</evidence>
<evidence type="ECO:0000256" key="1">
    <source>
        <dbReference type="ARBA" id="ARBA00022723"/>
    </source>
</evidence>
<dbReference type="PROSITE" id="PS00059">
    <property type="entry name" value="ADH_ZINC"/>
    <property type="match status" value="1"/>
</dbReference>
<dbReference type="Proteomes" id="UP000241209">
    <property type="component" value="Unassembled WGS sequence"/>
</dbReference>
<evidence type="ECO:0000313" key="8">
    <source>
        <dbReference type="Proteomes" id="UP000241209"/>
    </source>
</evidence>
<dbReference type="InterPro" id="IPR036291">
    <property type="entry name" value="NAD(P)-bd_dom_sf"/>
</dbReference>
<evidence type="ECO:0000256" key="2">
    <source>
        <dbReference type="ARBA" id="ARBA00022833"/>
    </source>
</evidence>
<accession>A0A2T4PVF2</accession>
<comment type="caution">
    <text evidence="7">The sequence shown here is derived from an EMBL/GenBank/DDBJ whole genome shotgun (WGS) entry which is preliminary data.</text>
</comment>
<sequence length="334" mass="37232">MKSIICEEPGKMRIRDTKLSNFLHDDHILINVKHIGICGTDIHAFGGNQPFFEYPRILGHELSGIVEKVGSNVKNIDIADKVTIIPYIHCGKCLACRNGKTNCCENIEVIGVHRDGGMTEYLPVPYQNVIKVNDLPIHMSAMIEPLSIGAHAVDRGDIHSGETVLVVGAGPIGLGVARFSKLKGAKVIVADLSTERLKFCKEWSGCDEIVTVSPSTIDDILEVNNQEYPTVVFDATGNKISMELVFNYVNHGGRIVYVGLVKDNIEFADSKFHSKEITLKGSRNATLKDFEFVIEQIRKGQIKESYFTKYIKFDDVPEFFQKGKFQTNKTIIEI</sequence>